<dbReference type="GO" id="GO:0008270">
    <property type="term" value="F:zinc ion binding"/>
    <property type="evidence" value="ECO:0007669"/>
    <property type="project" value="UniProtKB-KW"/>
</dbReference>
<dbReference type="SUPFAM" id="SSF57850">
    <property type="entry name" value="RING/U-box"/>
    <property type="match status" value="3"/>
</dbReference>
<sequence>MIFALCTNDTVLKVEQCDYDFLCANTTAFLNVDGTTAVFSYADSDGDLVTIKTQADVDEAIAYMKDTGLDTLRINVGLPATTTTPASVPATVEVPMPPVFIEVPVVTPSPPVTPPTIHSRRVCDGCNMYPIVGTRYRSTRNPGLDFCPSCVAHTKWQRHAPFEAIDKELVTHDSVTCDGCHMSPLEGVRYKSAVVDDFDLCAACEALGKWAVTHEPFLKITHPRKSVRPDNVHDGVVCDGCNVHPIVGARFKSAVVKNFDLCETCERSGKWNTSHGPLLKIYTRQQAPAALYVAMADDEHVLSQAEFTAQAQQQHGH</sequence>
<dbReference type="InterPro" id="IPR043145">
    <property type="entry name" value="Znf_ZZ_sf"/>
</dbReference>
<keyword evidence="3" id="KW-0862">Zinc</keyword>
<proteinExistence type="predicted"/>
<dbReference type="EMBL" id="VJMI01014164">
    <property type="protein sequence ID" value="KAF0745918.1"/>
    <property type="molecule type" value="Genomic_DNA"/>
</dbReference>
<dbReference type="Pfam" id="PF00569">
    <property type="entry name" value="ZZ"/>
    <property type="match status" value="3"/>
</dbReference>
<dbReference type="SMART" id="SM00291">
    <property type="entry name" value="ZnF_ZZ"/>
    <property type="match status" value="3"/>
</dbReference>
<evidence type="ECO:0000256" key="3">
    <source>
        <dbReference type="ARBA" id="ARBA00022833"/>
    </source>
</evidence>
<dbReference type="PROSITE" id="PS50135">
    <property type="entry name" value="ZF_ZZ_2"/>
    <property type="match status" value="3"/>
</dbReference>
<evidence type="ECO:0000259" key="5">
    <source>
        <dbReference type="PROSITE" id="PS50135"/>
    </source>
</evidence>
<feature type="domain" description="ZZ-type" evidence="5">
    <location>
        <begin position="118"/>
        <end position="170"/>
    </location>
</feature>
<evidence type="ECO:0000256" key="4">
    <source>
        <dbReference type="PROSITE-ProRule" id="PRU00228"/>
    </source>
</evidence>
<reference evidence="6 7" key="1">
    <citation type="submission" date="2019-06" db="EMBL/GenBank/DDBJ databases">
        <title>Genomics analysis of Aphanomyces spp. identifies a new class of oomycete effector associated with host adaptation.</title>
        <authorList>
            <person name="Gaulin E."/>
        </authorList>
    </citation>
    <scope>NUCLEOTIDE SEQUENCE [LARGE SCALE GENOMIC DNA]</scope>
    <source>
        <strain evidence="6 7">E</strain>
    </source>
</reference>
<evidence type="ECO:0000256" key="2">
    <source>
        <dbReference type="ARBA" id="ARBA00022771"/>
    </source>
</evidence>
<evidence type="ECO:0000313" key="6">
    <source>
        <dbReference type="EMBL" id="KAF0745918.1"/>
    </source>
</evidence>
<feature type="domain" description="ZZ-type" evidence="5">
    <location>
        <begin position="233"/>
        <end position="286"/>
    </location>
</feature>
<dbReference type="Gene3D" id="3.10.20.90">
    <property type="entry name" value="Phosphatidylinositol 3-kinase Catalytic Subunit, Chain A, domain 1"/>
    <property type="match status" value="1"/>
</dbReference>
<name>A0A6A5AFK8_APHAT</name>
<evidence type="ECO:0000256" key="1">
    <source>
        <dbReference type="ARBA" id="ARBA00022723"/>
    </source>
</evidence>
<organism evidence="6 7">
    <name type="scientific">Aphanomyces astaci</name>
    <name type="common">Crayfish plague agent</name>
    <dbReference type="NCBI Taxonomy" id="112090"/>
    <lineage>
        <taxon>Eukaryota</taxon>
        <taxon>Sar</taxon>
        <taxon>Stramenopiles</taxon>
        <taxon>Oomycota</taxon>
        <taxon>Saprolegniomycetes</taxon>
        <taxon>Saprolegniales</taxon>
        <taxon>Verrucalvaceae</taxon>
        <taxon>Aphanomyces</taxon>
    </lineage>
</organism>
<dbReference type="InterPro" id="IPR000433">
    <property type="entry name" value="Znf_ZZ"/>
</dbReference>
<dbReference type="Proteomes" id="UP000469452">
    <property type="component" value="Unassembled WGS sequence"/>
</dbReference>
<evidence type="ECO:0000313" key="7">
    <source>
        <dbReference type="Proteomes" id="UP000469452"/>
    </source>
</evidence>
<gene>
    <name evidence="6" type="ORF">AaE_008339</name>
</gene>
<dbReference type="AlphaFoldDB" id="A0A6A5AFK8"/>
<comment type="caution">
    <text evidence="6">The sequence shown here is derived from an EMBL/GenBank/DDBJ whole genome shotgun (WGS) entry which is preliminary data.</text>
</comment>
<keyword evidence="1" id="KW-0479">Metal-binding</keyword>
<feature type="non-terminal residue" evidence="6">
    <location>
        <position position="317"/>
    </location>
</feature>
<feature type="domain" description="ZZ-type" evidence="5">
    <location>
        <begin position="172"/>
        <end position="232"/>
    </location>
</feature>
<dbReference type="CDD" id="cd05992">
    <property type="entry name" value="PB1"/>
    <property type="match status" value="1"/>
</dbReference>
<dbReference type="PANTHER" id="PTHR20930">
    <property type="entry name" value="OVARIAN CARCINOMA ANTIGEN CA125-RELATED"/>
    <property type="match status" value="1"/>
</dbReference>
<protein>
    <recommendedName>
        <fullName evidence="5">ZZ-type domain-containing protein</fullName>
    </recommendedName>
</protein>
<keyword evidence="2 4" id="KW-0863">Zinc-finger</keyword>
<dbReference type="Gene3D" id="3.30.60.90">
    <property type="match status" value="3"/>
</dbReference>
<dbReference type="PANTHER" id="PTHR20930:SF0">
    <property type="entry name" value="PROTEIN ILRUN"/>
    <property type="match status" value="1"/>
</dbReference>
<dbReference type="InterPro" id="IPR000270">
    <property type="entry name" value="PB1_dom"/>
</dbReference>
<accession>A0A6A5AFK8</accession>
<dbReference type="Pfam" id="PF00564">
    <property type="entry name" value="PB1"/>
    <property type="match status" value="1"/>
</dbReference>
<dbReference type="SUPFAM" id="SSF54277">
    <property type="entry name" value="CAD &amp; PB1 domains"/>
    <property type="match status" value="1"/>
</dbReference>